<name>A0ABS1BZF5_9BACT</name>
<evidence type="ECO:0000256" key="1">
    <source>
        <dbReference type="SAM" id="SignalP"/>
    </source>
</evidence>
<protein>
    <recommendedName>
        <fullName evidence="4">Transporter</fullName>
    </recommendedName>
</protein>
<organism evidence="2 3">
    <name type="scientific">Adhaeribacter terrigena</name>
    <dbReference type="NCBI Taxonomy" id="2793070"/>
    <lineage>
        <taxon>Bacteria</taxon>
        <taxon>Pseudomonadati</taxon>
        <taxon>Bacteroidota</taxon>
        <taxon>Cytophagia</taxon>
        <taxon>Cytophagales</taxon>
        <taxon>Hymenobacteraceae</taxon>
        <taxon>Adhaeribacter</taxon>
    </lineage>
</organism>
<dbReference type="EMBL" id="JAEHFX010000002">
    <property type="protein sequence ID" value="MBK0402512.1"/>
    <property type="molecule type" value="Genomic_DNA"/>
</dbReference>
<gene>
    <name evidence="2" type="ORF">I5M27_05910</name>
</gene>
<keyword evidence="1" id="KW-0732">Signal</keyword>
<proteinExistence type="predicted"/>
<evidence type="ECO:0008006" key="4">
    <source>
        <dbReference type="Google" id="ProtNLM"/>
    </source>
</evidence>
<evidence type="ECO:0000313" key="2">
    <source>
        <dbReference type="EMBL" id="MBK0402512.1"/>
    </source>
</evidence>
<dbReference type="Proteomes" id="UP000644147">
    <property type="component" value="Unassembled WGS sequence"/>
</dbReference>
<sequence>MKLSIRFFCLFFLGFMLTAALKAQAQTPDSTTTKPAGEAHQDLAIQLQNPVASLISVPFQSNHDYGFGDNRGYKHTLNFQPVIPVSAGKNWNMIVRVILPIIDQNDVIGDTEQDGIGDIINSYFFTPKKMGKLGIIWGVGPAFLIPTASEKVLGAEKFGLGPTIIVLKQTGPYTFGILSNQIWSVAGANERADVSSLFFQPFISHTNKSAFTVSLSGENTYDWKAEHLNGAVILGISQLVKYHKQPISFGVNGKTFFGPEGAPDWGWRFVATFLFPTGGKKK</sequence>
<keyword evidence="3" id="KW-1185">Reference proteome</keyword>
<reference evidence="2 3" key="1">
    <citation type="submission" date="2020-12" db="EMBL/GenBank/DDBJ databases">
        <title>Bacterial novel species Adhaeribacter sp. BT258 isolated from soil.</title>
        <authorList>
            <person name="Jung H.-Y."/>
        </authorList>
    </citation>
    <scope>NUCLEOTIDE SEQUENCE [LARGE SCALE GENOMIC DNA]</scope>
    <source>
        <strain evidence="2 3">BT258</strain>
    </source>
</reference>
<feature type="signal peptide" evidence="1">
    <location>
        <begin position="1"/>
        <end position="25"/>
    </location>
</feature>
<accession>A0ABS1BZF5</accession>
<feature type="chain" id="PRO_5045991257" description="Transporter" evidence="1">
    <location>
        <begin position="26"/>
        <end position="282"/>
    </location>
</feature>
<dbReference type="RefSeq" id="WP_200505257.1">
    <property type="nucleotide sequence ID" value="NZ_JAEHFX010000002.1"/>
</dbReference>
<comment type="caution">
    <text evidence="2">The sequence shown here is derived from an EMBL/GenBank/DDBJ whole genome shotgun (WGS) entry which is preliminary data.</text>
</comment>
<evidence type="ECO:0000313" key="3">
    <source>
        <dbReference type="Proteomes" id="UP000644147"/>
    </source>
</evidence>